<protein>
    <submittedName>
        <fullName evidence="8">Uncharacterized protein</fullName>
    </submittedName>
</protein>
<evidence type="ECO:0000313" key="8">
    <source>
        <dbReference type="EMBL" id="KAI8581174.1"/>
    </source>
</evidence>
<keyword evidence="5 7" id="KW-0472">Membrane</keyword>
<dbReference type="InterPro" id="IPR002293">
    <property type="entry name" value="AA/rel_permease1"/>
</dbReference>
<feature type="transmembrane region" description="Helical" evidence="7">
    <location>
        <begin position="362"/>
        <end position="382"/>
    </location>
</feature>
<feature type="transmembrane region" description="Helical" evidence="7">
    <location>
        <begin position="388"/>
        <end position="410"/>
    </location>
</feature>
<dbReference type="AlphaFoldDB" id="A0AAD5HFJ7"/>
<feature type="transmembrane region" description="Helical" evidence="7">
    <location>
        <begin position="27"/>
        <end position="49"/>
    </location>
</feature>
<gene>
    <name evidence="8" type="ORF">K450DRAFT_279273</name>
</gene>
<comment type="subcellular location">
    <subcellularLocation>
        <location evidence="1">Membrane</location>
        <topology evidence="1">Multi-pass membrane protein</topology>
    </subcellularLocation>
</comment>
<evidence type="ECO:0000256" key="6">
    <source>
        <dbReference type="SAM" id="MobiDB-lite"/>
    </source>
</evidence>
<evidence type="ECO:0000256" key="2">
    <source>
        <dbReference type="ARBA" id="ARBA00022448"/>
    </source>
</evidence>
<reference evidence="8" key="2">
    <citation type="journal article" date="2022" name="Proc. Natl. Acad. Sci. U.S.A.">
        <title>Diploid-dominant life cycles characterize the early evolution of Fungi.</title>
        <authorList>
            <person name="Amses K.R."/>
            <person name="Simmons D.R."/>
            <person name="Longcore J.E."/>
            <person name="Mondo S.J."/>
            <person name="Seto K."/>
            <person name="Jeronimo G.H."/>
            <person name="Bonds A.E."/>
            <person name="Quandt C.A."/>
            <person name="Davis W.J."/>
            <person name="Chang Y."/>
            <person name="Federici B.A."/>
            <person name="Kuo A."/>
            <person name="LaButti K."/>
            <person name="Pangilinan J."/>
            <person name="Andreopoulos W."/>
            <person name="Tritt A."/>
            <person name="Riley R."/>
            <person name="Hundley H."/>
            <person name="Johnson J."/>
            <person name="Lipzen A."/>
            <person name="Barry K."/>
            <person name="Lang B.F."/>
            <person name="Cuomo C.A."/>
            <person name="Buchler N.E."/>
            <person name="Grigoriev I.V."/>
            <person name="Spatafora J.W."/>
            <person name="Stajich J.E."/>
            <person name="James T.Y."/>
        </authorList>
    </citation>
    <scope>NUCLEOTIDE SEQUENCE</scope>
    <source>
        <strain evidence="8">AG</strain>
    </source>
</reference>
<keyword evidence="4 7" id="KW-1133">Transmembrane helix</keyword>
<evidence type="ECO:0000256" key="1">
    <source>
        <dbReference type="ARBA" id="ARBA00004141"/>
    </source>
</evidence>
<evidence type="ECO:0000256" key="5">
    <source>
        <dbReference type="ARBA" id="ARBA00023136"/>
    </source>
</evidence>
<evidence type="ECO:0000256" key="7">
    <source>
        <dbReference type="SAM" id="Phobius"/>
    </source>
</evidence>
<keyword evidence="2" id="KW-0813">Transport</keyword>
<dbReference type="Pfam" id="PF13520">
    <property type="entry name" value="AA_permease_2"/>
    <property type="match status" value="1"/>
</dbReference>
<feature type="transmembrane region" description="Helical" evidence="7">
    <location>
        <begin position="310"/>
        <end position="341"/>
    </location>
</feature>
<proteinExistence type="predicted"/>
<dbReference type="PANTHER" id="PTHR45649">
    <property type="entry name" value="AMINO-ACID PERMEASE BAT1"/>
    <property type="match status" value="1"/>
</dbReference>
<dbReference type="GO" id="GO:0022857">
    <property type="term" value="F:transmembrane transporter activity"/>
    <property type="evidence" value="ECO:0007669"/>
    <property type="project" value="InterPro"/>
</dbReference>
<feature type="transmembrane region" description="Helical" evidence="7">
    <location>
        <begin position="61"/>
        <end position="85"/>
    </location>
</feature>
<dbReference type="RefSeq" id="XP_051446178.1">
    <property type="nucleotide sequence ID" value="XM_051593325.1"/>
</dbReference>
<dbReference type="Gene3D" id="1.20.1740.10">
    <property type="entry name" value="Amino acid/polyamine transporter I"/>
    <property type="match status" value="1"/>
</dbReference>
<accession>A0AAD5HFJ7</accession>
<feature type="transmembrane region" description="Helical" evidence="7">
    <location>
        <begin position="145"/>
        <end position="171"/>
    </location>
</feature>
<feature type="transmembrane region" description="Helical" evidence="7">
    <location>
        <begin position="183"/>
        <end position="204"/>
    </location>
</feature>
<evidence type="ECO:0000256" key="4">
    <source>
        <dbReference type="ARBA" id="ARBA00022989"/>
    </source>
</evidence>
<dbReference type="InterPro" id="IPR004840">
    <property type="entry name" value="Amino_acid_permease_CS"/>
</dbReference>
<dbReference type="PANTHER" id="PTHR45649:SF26">
    <property type="entry name" value="OS04G0435100 PROTEIN"/>
    <property type="match status" value="1"/>
</dbReference>
<keyword evidence="9" id="KW-1185">Reference proteome</keyword>
<evidence type="ECO:0000313" key="9">
    <source>
        <dbReference type="Proteomes" id="UP001206595"/>
    </source>
</evidence>
<feature type="transmembrane region" description="Helical" evidence="7">
    <location>
        <begin position="461"/>
        <end position="479"/>
    </location>
</feature>
<dbReference type="GeneID" id="75918667"/>
<dbReference type="GO" id="GO:0016020">
    <property type="term" value="C:membrane"/>
    <property type="evidence" value="ECO:0007669"/>
    <property type="project" value="UniProtKB-SubCell"/>
</dbReference>
<comment type="caution">
    <text evidence="8">The sequence shown here is derived from an EMBL/GenBank/DDBJ whole genome shotgun (WGS) entry which is preliminary data.</text>
</comment>
<evidence type="ECO:0000256" key="3">
    <source>
        <dbReference type="ARBA" id="ARBA00022692"/>
    </source>
</evidence>
<name>A0AAD5HFJ7_UMBRA</name>
<dbReference type="GO" id="GO:0006865">
    <property type="term" value="P:amino acid transport"/>
    <property type="evidence" value="ECO:0007669"/>
    <property type="project" value="InterPro"/>
</dbReference>
<feature type="transmembrane region" description="Helical" evidence="7">
    <location>
        <begin position="430"/>
        <end position="449"/>
    </location>
</feature>
<organism evidence="8 9">
    <name type="scientific">Umbelopsis ramanniana AG</name>
    <dbReference type="NCBI Taxonomy" id="1314678"/>
    <lineage>
        <taxon>Eukaryota</taxon>
        <taxon>Fungi</taxon>
        <taxon>Fungi incertae sedis</taxon>
        <taxon>Mucoromycota</taxon>
        <taxon>Mucoromycotina</taxon>
        <taxon>Umbelopsidomycetes</taxon>
        <taxon>Umbelopsidales</taxon>
        <taxon>Umbelopsidaceae</taxon>
        <taxon>Umbelopsis</taxon>
    </lineage>
</organism>
<keyword evidence="3 7" id="KW-0812">Transmembrane</keyword>
<reference evidence="8" key="1">
    <citation type="submission" date="2021-06" db="EMBL/GenBank/DDBJ databases">
        <authorList>
            <consortium name="DOE Joint Genome Institute"/>
            <person name="Mondo S.J."/>
            <person name="Amses K.R."/>
            <person name="Simmons D.R."/>
            <person name="Longcore J.E."/>
            <person name="Seto K."/>
            <person name="Alves G.H."/>
            <person name="Bonds A.E."/>
            <person name="Quandt C.A."/>
            <person name="Davis W.J."/>
            <person name="Chang Y."/>
            <person name="Letcher P.M."/>
            <person name="Powell M.J."/>
            <person name="Kuo A."/>
            <person name="Labutti K."/>
            <person name="Pangilinan J."/>
            <person name="Andreopoulos W."/>
            <person name="Tritt A."/>
            <person name="Riley R."/>
            <person name="Hundley H."/>
            <person name="Johnson J."/>
            <person name="Lipzen A."/>
            <person name="Barry K."/>
            <person name="Berbee M.L."/>
            <person name="Buchler N.E."/>
            <person name="Grigoriev I.V."/>
            <person name="Spatafora J.W."/>
            <person name="Stajich J.E."/>
            <person name="James T.Y."/>
        </authorList>
    </citation>
    <scope>NUCLEOTIDE SEQUENCE</scope>
    <source>
        <strain evidence="8">AG</strain>
    </source>
</reference>
<feature type="transmembrane region" description="Helical" evidence="7">
    <location>
        <begin position="263"/>
        <end position="285"/>
    </location>
</feature>
<sequence length="524" mass="57007">MKVELQSDEYILQTMGYKQELKRSWSLFQNFCLCFSVMSIFVGIAPLYGTALITGGPVVIIFGWVVVTCITLTVALSLAEVCSAYPTSGGLYYWSAALSEPKYRSVVSFFAGWFNLIGYLTGYASTNFGLSMLLTSAITIATDGAWIATPISIVFVYLCVIVIQGLISTFAHRVINIMMMISMYWHLAGTLIIVISLLLCTRNSPQSAKFVFTDFENHTGWENSGYVVLLGLLQSQFSMTGYDSAAHMTEETQNAQRGGPISMLLAILATFVIGLIFLLSLTFSIQDYDRVISSSSIPIAQVFLDALGKLGAVLCLCILVGGVFFCGCSVVTSTSRLIYALSRDGALPFSKTLYKLHPKTKTPIAAVWAIAVAAGIMGLLYLGSSTAFLAITSVSTISLNITYGIPTLCLMFGRKNFVPGPFSLGKWSKWIGMIAIAWICFISVLFLLPTQGPVTASNMNYAIAMFGVLWILIGIYWFARGRKIFHGPIKDSEPTPTPVHDFDSAEGSIDLDGSASKQPNRYGA</sequence>
<dbReference type="EMBL" id="MU620907">
    <property type="protein sequence ID" value="KAI8581174.1"/>
    <property type="molecule type" value="Genomic_DNA"/>
</dbReference>
<dbReference type="PROSITE" id="PS00218">
    <property type="entry name" value="AMINO_ACID_PERMEASE_1"/>
    <property type="match status" value="1"/>
</dbReference>
<dbReference type="PIRSF" id="PIRSF006060">
    <property type="entry name" value="AA_transporter"/>
    <property type="match status" value="1"/>
</dbReference>
<dbReference type="Proteomes" id="UP001206595">
    <property type="component" value="Unassembled WGS sequence"/>
</dbReference>
<feature type="region of interest" description="Disordered" evidence="6">
    <location>
        <begin position="494"/>
        <end position="524"/>
    </location>
</feature>
<feature type="compositionally biased region" description="Polar residues" evidence="6">
    <location>
        <begin position="515"/>
        <end position="524"/>
    </location>
</feature>